<dbReference type="Gene3D" id="3.10.250.10">
    <property type="entry name" value="SRCR-like domain"/>
    <property type="match status" value="1"/>
</dbReference>
<dbReference type="GO" id="GO:0005886">
    <property type="term" value="C:plasma membrane"/>
    <property type="evidence" value="ECO:0007669"/>
    <property type="project" value="TreeGrafter"/>
</dbReference>
<accession>A0A8V5G0D3</accession>
<comment type="caution">
    <text evidence="1">Lacks conserved residue(s) required for the propagation of feature annotation.</text>
</comment>
<protein>
    <submittedName>
        <fullName evidence="4">Uncharacterized protein</fullName>
    </submittedName>
</protein>
<sequence length="348" mass="37162">MEEDGAWGTVCDDGWDLTDADVVCRQLRCGRAVSAHGDAAYGRGNGSILRDEMGCEGHEEHLWECPAVREHDCSHKEDAGVVCSGLCPFSIPADGGSWDAGSGSLLYVPLFIPCMVLAVLLLLTVVAFTTALLRVRKRSGKDPTQALPMDAVSLPAHPWPPHSHGGSEHHIPLIPQPILYPPLALPEDSDSDSDYEHYDFSSKPPVALSTFHSEHRTRHSTHSTPINGVAPLTAPPSLPHRFPAPAAPGAAPADAQQGWDGAGSISHGSTSTSSSVSMEPYCNGTVSPSVCMGHPDSSTHWHMAPTAYGCTGSGGCCCRDAWPWGPQGWVQGLGWEQRWEQPQGEELE</sequence>
<dbReference type="GO" id="GO:0031638">
    <property type="term" value="P:zymogen activation"/>
    <property type="evidence" value="ECO:0007669"/>
    <property type="project" value="TreeGrafter"/>
</dbReference>
<reference evidence="4" key="1">
    <citation type="submission" date="2020-03" db="EMBL/GenBank/DDBJ databases">
        <title>Melopsittacus undulatus (budgerigar) genome, bMelUnd1, maternal haplotype with Z.</title>
        <authorList>
            <person name="Gedman G."/>
            <person name="Mountcastle J."/>
            <person name="Haase B."/>
            <person name="Formenti G."/>
            <person name="Wright T."/>
            <person name="Apodaca J."/>
            <person name="Pelan S."/>
            <person name="Chow W."/>
            <person name="Rhie A."/>
            <person name="Howe K."/>
            <person name="Fedrigo O."/>
            <person name="Jarvis E.D."/>
        </authorList>
    </citation>
    <scope>NUCLEOTIDE SEQUENCE [LARGE SCALE GENOMIC DNA]</scope>
</reference>
<dbReference type="FunFam" id="3.10.250.10:FF:000009">
    <property type="entry name" value="WC1"/>
    <property type="match status" value="1"/>
</dbReference>
<reference evidence="4" key="3">
    <citation type="submission" date="2025-09" db="UniProtKB">
        <authorList>
            <consortium name="Ensembl"/>
        </authorList>
    </citation>
    <scope>IDENTIFICATION</scope>
</reference>
<keyword evidence="5" id="KW-1185">Reference proteome</keyword>
<dbReference type="PANTHER" id="PTHR48071">
    <property type="entry name" value="SRCR DOMAIN-CONTAINING PROTEIN"/>
    <property type="match status" value="1"/>
</dbReference>
<feature type="transmembrane region" description="Helical" evidence="3">
    <location>
        <begin position="106"/>
        <end position="133"/>
    </location>
</feature>
<reference evidence="4" key="2">
    <citation type="submission" date="2025-08" db="UniProtKB">
        <authorList>
            <consortium name="Ensembl"/>
        </authorList>
    </citation>
    <scope>IDENTIFICATION</scope>
</reference>
<proteinExistence type="predicted"/>
<name>A0A8V5G0D3_MELUD</name>
<keyword evidence="3" id="KW-0472">Membrane</keyword>
<feature type="disulfide bond" evidence="1">
    <location>
        <begin position="55"/>
        <end position="65"/>
    </location>
</feature>
<evidence type="ECO:0000256" key="2">
    <source>
        <dbReference type="SAM" id="MobiDB-lite"/>
    </source>
</evidence>
<evidence type="ECO:0000313" key="5">
    <source>
        <dbReference type="Proteomes" id="UP000694405"/>
    </source>
</evidence>
<evidence type="ECO:0000256" key="1">
    <source>
        <dbReference type="PROSITE-ProRule" id="PRU00196"/>
    </source>
</evidence>
<dbReference type="InterPro" id="IPR001190">
    <property type="entry name" value="SRCR"/>
</dbReference>
<dbReference type="Pfam" id="PF00530">
    <property type="entry name" value="SRCR"/>
    <property type="match status" value="1"/>
</dbReference>
<keyword evidence="3" id="KW-1133">Transmembrane helix</keyword>
<organism evidence="4 5">
    <name type="scientific">Melopsittacus undulatus</name>
    <name type="common">Budgerigar</name>
    <name type="synonym">Psittacus undulatus</name>
    <dbReference type="NCBI Taxonomy" id="13146"/>
    <lineage>
        <taxon>Eukaryota</taxon>
        <taxon>Metazoa</taxon>
        <taxon>Chordata</taxon>
        <taxon>Craniata</taxon>
        <taxon>Vertebrata</taxon>
        <taxon>Euteleostomi</taxon>
        <taxon>Archelosauria</taxon>
        <taxon>Archosauria</taxon>
        <taxon>Dinosauria</taxon>
        <taxon>Saurischia</taxon>
        <taxon>Theropoda</taxon>
        <taxon>Coelurosauria</taxon>
        <taxon>Aves</taxon>
        <taxon>Neognathae</taxon>
        <taxon>Neoaves</taxon>
        <taxon>Telluraves</taxon>
        <taxon>Australaves</taxon>
        <taxon>Psittaciformes</taxon>
        <taxon>Psittaculidae</taxon>
        <taxon>Melopsittacus</taxon>
    </lineage>
</organism>
<dbReference type="PRINTS" id="PR00258">
    <property type="entry name" value="SPERACTRCPTR"/>
</dbReference>
<dbReference type="AlphaFoldDB" id="A0A8V5G0D3"/>
<keyword evidence="3" id="KW-0812">Transmembrane</keyword>
<evidence type="ECO:0000313" key="4">
    <source>
        <dbReference type="Ensembl" id="ENSMUNP00000022844.1"/>
    </source>
</evidence>
<dbReference type="SMART" id="SM00202">
    <property type="entry name" value="SR"/>
    <property type="match status" value="1"/>
</dbReference>
<dbReference type="PANTHER" id="PTHR48071:SF29">
    <property type="entry name" value="OLFACTORY RECEPTOR 292"/>
    <property type="match status" value="1"/>
</dbReference>
<dbReference type="GO" id="GO:0005615">
    <property type="term" value="C:extracellular space"/>
    <property type="evidence" value="ECO:0007669"/>
    <property type="project" value="TreeGrafter"/>
</dbReference>
<dbReference type="GO" id="GO:0004252">
    <property type="term" value="F:serine-type endopeptidase activity"/>
    <property type="evidence" value="ECO:0007669"/>
    <property type="project" value="TreeGrafter"/>
</dbReference>
<dbReference type="Proteomes" id="UP000694405">
    <property type="component" value="Chromosome 4"/>
</dbReference>
<dbReference type="Ensembl" id="ENSMUNT00000033819.1">
    <property type="protein sequence ID" value="ENSMUNP00000022844.1"/>
    <property type="gene ID" value="ENSMUNG00000021989.1"/>
</dbReference>
<feature type="region of interest" description="Disordered" evidence="2">
    <location>
        <begin position="210"/>
        <end position="279"/>
    </location>
</feature>
<dbReference type="SUPFAM" id="SSF56487">
    <property type="entry name" value="SRCR-like"/>
    <property type="match status" value="1"/>
</dbReference>
<keyword evidence="1" id="KW-1015">Disulfide bond</keyword>
<evidence type="ECO:0000256" key="3">
    <source>
        <dbReference type="SAM" id="Phobius"/>
    </source>
</evidence>
<feature type="compositionally biased region" description="Low complexity" evidence="2">
    <location>
        <begin position="243"/>
        <end position="277"/>
    </location>
</feature>
<dbReference type="PROSITE" id="PS50287">
    <property type="entry name" value="SRCR_2"/>
    <property type="match status" value="1"/>
</dbReference>
<feature type="region of interest" description="Disordered" evidence="2">
    <location>
        <begin position="139"/>
        <end position="171"/>
    </location>
</feature>
<dbReference type="InterPro" id="IPR036772">
    <property type="entry name" value="SRCR-like_dom_sf"/>
</dbReference>